<dbReference type="Proteomes" id="UP001230496">
    <property type="component" value="Chromosome"/>
</dbReference>
<dbReference type="RefSeq" id="WP_308351082.1">
    <property type="nucleotide sequence ID" value="NZ_CP129971.1"/>
</dbReference>
<dbReference type="Gene3D" id="2.30.30.40">
    <property type="entry name" value="SH3 Domains"/>
    <property type="match status" value="1"/>
</dbReference>
<name>A0AA51NCJ9_9BACT</name>
<accession>A0AA51NCJ9</accession>
<dbReference type="EMBL" id="CP129971">
    <property type="protein sequence ID" value="WMN12784.1"/>
    <property type="molecule type" value="Genomic_DNA"/>
</dbReference>
<sequence length="229" mass="25926">MKYLLIIIFLISNQQKSQDLVKGLILAGENFDVCCIYIPNSGLRIYDEPNGVSIGKLTLGSSDNNTEAYQSYIQIGSQRSDFDYSNLHMVGYEIMAIVYTDIIDDFVGIKNGYWLSITELKSKGLVLTTWMEYLINKDGVLGWYANEPGLNLRTEPNTGSEILATLKGTLWEITPINETRGLWCKVKVKEYREHPCMGEGDLIVRTITGWIKLLSDEQTPNVWNYSKGC</sequence>
<protein>
    <submittedName>
        <fullName evidence="1">SH3 domain-containing protein</fullName>
    </submittedName>
</protein>
<evidence type="ECO:0000313" key="2">
    <source>
        <dbReference type="Proteomes" id="UP001230496"/>
    </source>
</evidence>
<dbReference type="KEGG" id="msaa:QYS49_34595"/>
<organism evidence="1 2">
    <name type="scientific">Marivirga salinarum</name>
    <dbReference type="NCBI Taxonomy" id="3059078"/>
    <lineage>
        <taxon>Bacteria</taxon>
        <taxon>Pseudomonadati</taxon>
        <taxon>Bacteroidota</taxon>
        <taxon>Cytophagia</taxon>
        <taxon>Cytophagales</taxon>
        <taxon>Marivirgaceae</taxon>
        <taxon>Marivirga</taxon>
    </lineage>
</organism>
<proteinExistence type="predicted"/>
<dbReference type="AlphaFoldDB" id="A0AA51NCJ9"/>
<gene>
    <name evidence="1" type="ORF">QYS49_34595</name>
</gene>
<evidence type="ECO:0000313" key="1">
    <source>
        <dbReference type="EMBL" id="WMN12784.1"/>
    </source>
</evidence>
<keyword evidence="2" id="KW-1185">Reference proteome</keyword>
<reference evidence="1 2" key="1">
    <citation type="submission" date="2023-08" db="EMBL/GenBank/DDBJ databases">
        <title>Comparative genomics and taxonomic characterization of three novel marine species of genus Marivirga.</title>
        <authorList>
            <person name="Muhammad N."/>
            <person name="Kim S.-G."/>
        </authorList>
    </citation>
    <scope>NUCLEOTIDE SEQUENCE [LARGE SCALE GENOMIC DNA]</scope>
    <source>
        <strain evidence="1 2">BDSF4-3</strain>
    </source>
</reference>